<accession>A0ABU4HUJ8</accession>
<reference evidence="11" key="1">
    <citation type="submission" date="2023-07" db="EMBL/GenBank/DDBJ databases">
        <title>Conexibacter stalactiti sp. nov., isolated from stalactites in a lava cave and emended description of the genus Conexibacter.</title>
        <authorList>
            <person name="Lee S.D."/>
        </authorList>
    </citation>
    <scope>NUCLEOTIDE SEQUENCE [LARGE SCALE GENOMIC DNA]</scope>
    <source>
        <strain evidence="11">KCTC 39840</strain>
    </source>
</reference>
<dbReference type="EMBL" id="JAWSTH010000069">
    <property type="protein sequence ID" value="MDW5596923.1"/>
    <property type="molecule type" value="Genomic_DNA"/>
</dbReference>
<evidence type="ECO:0000313" key="10">
    <source>
        <dbReference type="EMBL" id="MDW5596923.1"/>
    </source>
</evidence>
<dbReference type="InterPro" id="IPR017896">
    <property type="entry name" value="4Fe4S_Fe-S-bd"/>
</dbReference>
<comment type="cofactor">
    <cofactor evidence="1">
        <name>[3Fe-4S] cluster</name>
        <dbReference type="ChEBI" id="CHEBI:21137"/>
    </cofactor>
</comment>
<reference evidence="10 11" key="2">
    <citation type="submission" date="2023-10" db="EMBL/GenBank/DDBJ databases">
        <authorList>
            <person name="Han X.F."/>
        </authorList>
    </citation>
    <scope>NUCLEOTIDE SEQUENCE [LARGE SCALE GENOMIC DNA]</scope>
    <source>
        <strain evidence="10 11">KCTC 39840</strain>
    </source>
</reference>
<protein>
    <recommendedName>
        <fullName evidence="8">Ferredoxin</fullName>
    </recommendedName>
</protein>
<dbReference type="InterPro" id="IPR051269">
    <property type="entry name" value="Fe-S_cluster_ET"/>
</dbReference>
<evidence type="ECO:0000313" key="11">
    <source>
        <dbReference type="Proteomes" id="UP001284601"/>
    </source>
</evidence>
<keyword evidence="6 8" id="KW-0411">Iron-sulfur</keyword>
<evidence type="ECO:0000256" key="3">
    <source>
        <dbReference type="ARBA" id="ARBA00022723"/>
    </source>
</evidence>
<keyword evidence="11" id="KW-1185">Reference proteome</keyword>
<keyword evidence="5 8" id="KW-0408">Iron</keyword>
<keyword evidence="4 8" id="KW-0249">Electron transport</keyword>
<dbReference type="PROSITE" id="PS51379">
    <property type="entry name" value="4FE4S_FER_2"/>
    <property type="match status" value="1"/>
</dbReference>
<evidence type="ECO:0000256" key="4">
    <source>
        <dbReference type="ARBA" id="ARBA00022982"/>
    </source>
</evidence>
<dbReference type="Pfam" id="PF13459">
    <property type="entry name" value="Fer4_15"/>
    <property type="match status" value="1"/>
</dbReference>
<keyword evidence="2 8" id="KW-0813">Transport</keyword>
<proteinExistence type="predicted"/>
<name>A0ABU4HUJ8_9ACTN</name>
<keyword evidence="7" id="KW-0003">3Fe-4S</keyword>
<dbReference type="RefSeq" id="WP_318599359.1">
    <property type="nucleotide sequence ID" value="NZ_JAWSTH010000069.1"/>
</dbReference>
<comment type="caution">
    <text evidence="10">The sequence shown here is derived from an EMBL/GenBank/DDBJ whole genome shotgun (WGS) entry which is preliminary data.</text>
</comment>
<evidence type="ECO:0000256" key="2">
    <source>
        <dbReference type="ARBA" id="ARBA00022448"/>
    </source>
</evidence>
<evidence type="ECO:0000256" key="7">
    <source>
        <dbReference type="ARBA" id="ARBA00023291"/>
    </source>
</evidence>
<dbReference type="PANTHER" id="PTHR36923">
    <property type="entry name" value="FERREDOXIN"/>
    <property type="match status" value="1"/>
</dbReference>
<evidence type="ECO:0000259" key="9">
    <source>
        <dbReference type="PROSITE" id="PS51379"/>
    </source>
</evidence>
<dbReference type="Proteomes" id="UP001284601">
    <property type="component" value="Unassembled WGS sequence"/>
</dbReference>
<dbReference type="Gene3D" id="3.30.70.20">
    <property type="match status" value="1"/>
</dbReference>
<dbReference type="InterPro" id="IPR001080">
    <property type="entry name" value="3Fe4S_ferredoxin"/>
</dbReference>
<dbReference type="PANTHER" id="PTHR36923:SF3">
    <property type="entry name" value="FERREDOXIN"/>
    <property type="match status" value="1"/>
</dbReference>
<dbReference type="PRINTS" id="PR00352">
    <property type="entry name" value="3FE4SFRDOXIN"/>
</dbReference>
<evidence type="ECO:0000256" key="6">
    <source>
        <dbReference type="ARBA" id="ARBA00023014"/>
    </source>
</evidence>
<evidence type="ECO:0000256" key="8">
    <source>
        <dbReference type="RuleBase" id="RU368020"/>
    </source>
</evidence>
<dbReference type="SUPFAM" id="SSF54862">
    <property type="entry name" value="4Fe-4S ferredoxins"/>
    <property type="match status" value="1"/>
</dbReference>
<feature type="domain" description="4Fe-4S ferredoxin-type" evidence="9">
    <location>
        <begin position="3"/>
        <end position="31"/>
    </location>
</feature>
<evidence type="ECO:0000256" key="1">
    <source>
        <dbReference type="ARBA" id="ARBA00001927"/>
    </source>
</evidence>
<evidence type="ECO:0000256" key="5">
    <source>
        <dbReference type="ARBA" id="ARBA00023004"/>
    </source>
</evidence>
<gene>
    <name evidence="10" type="ORF">R7226_21425</name>
</gene>
<keyword evidence="3 8" id="KW-0479">Metal-binding</keyword>
<sequence>MTIEAIVDADLCIGAGNCVHLAPGGFELDDDGIAVPLAGAAADEQRLRLAARSCPTGAIALRETTTTP</sequence>
<organism evidence="10 11">
    <name type="scientific">Conexibacter stalactiti</name>
    <dbReference type="NCBI Taxonomy" id="1940611"/>
    <lineage>
        <taxon>Bacteria</taxon>
        <taxon>Bacillati</taxon>
        <taxon>Actinomycetota</taxon>
        <taxon>Thermoleophilia</taxon>
        <taxon>Solirubrobacterales</taxon>
        <taxon>Conexibacteraceae</taxon>
        <taxon>Conexibacter</taxon>
    </lineage>
</organism>
<comment type="function">
    <text evidence="8">Ferredoxins are iron-sulfur proteins that transfer electrons in a wide variety of metabolic reactions.</text>
</comment>